<evidence type="ECO:0000313" key="2">
    <source>
        <dbReference type="EMBL" id="KAK3927965.1"/>
    </source>
</evidence>
<sequence length="383" mass="42801">MLKKMKPKMKGKDDADADDTAAVTPTSAPSTSNKGSVPEASSTASFIQQEQLCKELYLSMGVHPTDIADTSDDDVASILEQMNKLHPNPQESGASGDRNIEDILQEAESLLDGQNAHPYFKPKCYSRSSRSVSSASCLSHRSAPFKSTDEDDHQYIGSARSTSQQRLLNITETIESSILGLGKEINQTANDNLNSQPPDHSSKSIKQLEGILPPNIVGTPLEVTYKRIYEQIRKEVDGSLKPHLSGDFPDLKLSLPVPGLDTPSFEIPGCFNLEHEFLEERKRCLKLKADLDWLRRQHEREVAELRKHHEGQLNQVREELSSTTNHDESVYALQKEIKSQERIISGYQEENEKICAELKDIKRQLLKLMALLKADNDNVCIVP</sequence>
<accession>A0AAE1LQH7</accession>
<organism evidence="2 3">
    <name type="scientific">Frankliniella fusca</name>
    <dbReference type="NCBI Taxonomy" id="407009"/>
    <lineage>
        <taxon>Eukaryota</taxon>
        <taxon>Metazoa</taxon>
        <taxon>Ecdysozoa</taxon>
        <taxon>Arthropoda</taxon>
        <taxon>Hexapoda</taxon>
        <taxon>Insecta</taxon>
        <taxon>Pterygota</taxon>
        <taxon>Neoptera</taxon>
        <taxon>Paraneoptera</taxon>
        <taxon>Thysanoptera</taxon>
        <taxon>Terebrantia</taxon>
        <taxon>Thripoidea</taxon>
        <taxon>Thripidae</taxon>
        <taxon>Frankliniella</taxon>
    </lineage>
</organism>
<dbReference type="EMBL" id="JAHWGI010001303">
    <property type="protein sequence ID" value="KAK3927965.1"/>
    <property type="molecule type" value="Genomic_DNA"/>
</dbReference>
<protein>
    <submittedName>
        <fullName evidence="2">Centrosomal protein of 162 kDa</fullName>
    </submittedName>
</protein>
<keyword evidence="3" id="KW-1185">Reference proteome</keyword>
<reference evidence="2" key="2">
    <citation type="journal article" date="2023" name="BMC Genomics">
        <title>Pest status, molecular evolution, and epigenetic factors derived from the genome assembly of Frankliniella fusca, a thysanopteran phytovirus vector.</title>
        <authorList>
            <person name="Catto M.A."/>
            <person name="Labadie P.E."/>
            <person name="Jacobson A.L."/>
            <person name="Kennedy G.G."/>
            <person name="Srinivasan R."/>
            <person name="Hunt B.G."/>
        </authorList>
    </citation>
    <scope>NUCLEOTIDE SEQUENCE</scope>
    <source>
        <strain evidence="2">PL_HMW_Pooled</strain>
    </source>
</reference>
<gene>
    <name evidence="2" type="ORF">KUF71_016250</name>
</gene>
<evidence type="ECO:0000313" key="3">
    <source>
        <dbReference type="Proteomes" id="UP001219518"/>
    </source>
</evidence>
<feature type="region of interest" description="Disordered" evidence="1">
    <location>
        <begin position="1"/>
        <end position="45"/>
    </location>
</feature>
<feature type="compositionally biased region" description="Low complexity" evidence="1">
    <location>
        <begin position="20"/>
        <end position="32"/>
    </location>
</feature>
<evidence type="ECO:0000256" key="1">
    <source>
        <dbReference type="SAM" id="MobiDB-lite"/>
    </source>
</evidence>
<dbReference type="Proteomes" id="UP001219518">
    <property type="component" value="Unassembled WGS sequence"/>
</dbReference>
<dbReference type="AlphaFoldDB" id="A0AAE1LQH7"/>
<reference evidence="2" key="1">
    <citation type="submission" date="2021-07" db="EMBL/GenBank/DDBJ databases">
        <authorList>
            <person name="Catto M.A."/>
            <person name="Jacobson A."/>
            <person name="Kennedy G."/>
            <person name="Labadie P."/>
            <person name="Hunt B.G."/>
            <person name="Srinivasan R."/>
        </authorList>
    </citation>
    <scope>NUCLEOTIDE SEQUENCE</scope>
    <source>
        <strain evidence="2">PL_HMW_Pooled</strain>
        <tissue evidence="2">Head</tissue>
    </source>
</reference>
<proteinExistence type="predicted"/>
<name>A0AAE1LQH7_9NEOP</name>
<feature type="compositionally biased region" description="Polar residues" evidence="1">
    <location>
        <begin position="33"/>
        <end position="45"/>
    </location>
</feature>
<comment type="caution">
    <text evidence="2">The sequence shown here is derived from an EMBL/GenBank/DDBJ whole genome shotgun (WGS) entry which is preliminary data.</text>
</comment>